<protein>
    <submittedName>
        <fullName evidence="2">Uncharacterized protein</fullName>
    </submittedName>
</protein>
<dbReference type="EMBL" id="RWJN01000225">
    <property type="protein sequence ID" value="TCD64619.1"/>
    <property type="molecule type" value="Genomic_DNA"/>
</dbReference>
<dbReference type="Proteomes" id="UP000292702">
    <property type="component" value="Unassembled WGS sequence"/>
</dbReference>
<dbReference type="Gene3D" id="3.60.130.30">
    <property type="match status" value="1"/>
</dbReference>
<feature type="compositionally biased region" description="Low complexity" evidence="1">
    <location>
        <begin position="143"/>
        <end position="161"/>
    </location>
</feature>
<feature type="compositionally biased region" description="Basic and acidic residues" evidence="1">
    <location>
        <begin position="280"/>
        <end position="299"/>
    </location>
</feature>
<evidence type="ECO:0000313" key="3">
    <source>
        <dbReference type="Proteomes" id="UP000292702"/>
    </source>
</evidence>
<feature type="region of interest" description="Disordered" evidence="1">
    <location>
        <begin position="121"/>
        <end position="314"/>
    </location>
</feature>
<feature type="compositionally biased region" description="Basic residues" evidence="1">
    <location>
        <begin position="269"/>
        <end position="278"/>
    </location>
</feature>
<feature type="compositionally biased region" description="Low complexity" evidence="1">
    <location>
        <begin position="121"/>
        <end position="132"/>
    </location>
</feature>
<evidence type="ECO:0000313" key="2">
    <source>
        <dbReference type="EMBL" id="TCD64619.1"/>
    </source>
</evidence>
<sequence length="690" mass="74463">MKTRAFDYGDFVAKSKGFARVVRDKVKNAARSTQRVTVHCAVDWSFRHGGNAVLTRGQDNAQPEELGEIAPHDAEDPKELAMPEDVHRTFVEAVNDIYSWADEDSHAAGILLDRPFLSVPSGTAPTSSVPPSGSAPPPVIPLAGSASPSSVPVAPTSGNSTKAKKKKKSKKKATNAPASTSGPALSAAATTPVTPPLGTASLPCSPPTSPSTRSPKRKKSKKKRAASPTATSSVADPLPTTSTTPNGTPLVPDVASDNAEATAPAPTLKKTRRSKSNLRTRNDRVADRVAEDKEDKAEAKLNPPPPDFDIVGKDPKPELRARLFTELVDVETYVNLANLNHESTAFKAVKHRLGKSFKGPCAGKVIGSDGSIGGAEKLHPDVNPKVAELLEKGYTYVQCGNKDSPPFGLVDREGLMYGARCKQPQDNGTYMANVEEMYRLANWVEDNIEWDPVFEDHDRGPFGCANIGISHNRNPTPGEFKIPHNNHNRKLFETFAESPAVQAIVKHIVVCLDTWFPRLARLYTLNQRRVAAKDSLVNAFFPGCPFAAASLNLAEQVIAISHLDNQNLVFGVCAIFALGCFNPQTSAQLVLEEPRLIIELGPGDLIFFPSATIHHWNMPMASHEKRKSFIMYSAGGLFRWVKQGHKTQAAGGGVAKTAAQRRKAAQEGAARWSAGWKMFSNIAEFKAMAA</sequence>
<comment type="caution">
    <text evidence="2">The sequence shown here is derived from an EMBL/GenBank/DDBJ whole genome shotgun (WGS) entry which is preliminary data.</text>
</comment>
<name>A0A4R0RI96_9APHY</name>
<proteinExistence type="predicted"/>
<accession>A0A4R0RI96</accession>
<reference evidence="2 3" key="1">
    <citation type="submission" date="2018-11" db="EMBL/GenBank/DDBJ databases">
        <title>Genome assembly of Steccherinum ochraceum LE-BIN_3174, the white-rot fungus of the Steccherinaceae family (The Residual Polyporoid clade, Polyporales, Basidiomycota).</title>
        <authorList>
            <person name="Fedorova T.V."/>
            <person name="Glazunova O.A."/>
            <person name="Landesman E.O."/>
            <person name="Moiseenko K.V."/>
            <person name="Psurtseva N.V."/>
            <person name="Savinova O.S."/>
            <person name="Shakhova N.V."/>
            <person name="Tyazhelova T.V."/>
            <person name="Vasina D.V."/>
        </authorList>
    </citation>
    <scope>NUCLEOTIDE SEQUENCE [LARGE SCALE GENOMIC DNA]</scope>
    <source>
        <strain evidence="2 3">LE-BIN_3174</strain>
    </source>
</reference>
<keyword evidence="3" id="KW-1185">Reference proteome</keyword>
<organism evidence="2 3">
    <name type="scientific">Steccherinum ochraceum</name>
    <dbReference type="NCBI Taxonomy" id="92696"/>
    <lineage>
        <taxon>Eukaryota</taxon>
        <taxon>Fungi</taxon>
        <taxon>Dikarya</taxon>
        <taxon>Basidiomycota</taxon>
        <taxon>Agaricomycotina</taxon>
        <taxon>Agaricomycetes</taxon>
        <taxon>Polyporales</taxon>
        <taxon>Steccherinaceae</taxon>
        <taxon>Steccherinum</taxon>
    </lineage>
</organism>
<dbReference type="OrthoDB" id="2797114at2759"/>
<feature type="compositionally biased region" description="Basic residues" evidence="1">
    <location>
        <begin position="162"/>
        <end position="173"/>
    </location>
</feature>
<feature type="compositionally biased region" description="Basic residues" evidence="1">
    <location>
        <begin position="214"/>
        <end position="225"/>
    </location>
</feature>
<evidence type="ECO:0000256" key="1">
    <source>
        <dbReference type="SAM" id="MobiDB-lite"/>
    </source>
</evidence>
<dbReference type="AlphaFoldDB" id="A0A4R0RI96"/>
<gene>
    <name evidence="2" type="ORF">EIP91_003853</name>
</gene>